<dbReference type="Proteomes" id="UP001175353">
    <property type="component" value="Unassembled WGS sequence"/>
</dbReference>
<feature type="compositionally biased region" description="Polar residues" evidence="1">
    <location>
        <begin position="30"/>
        <end position="40"/>
    </location>
</feature>
<evidence type="ECO:0000256" key="1">
    <source>
        <dbReference type="SAM" id="MobiDB-lite"/>
    </source>
</evidence>
<feature type="transmembrane region" description="Helical" evidence="2">
    <location>
        <begin position="327"/>
        <end position="346"/>
    </location>
</feature>
<keyword evidence="2" id="KW-0812">Transmembrane</keyword>
<feature type="region of interest" description="Disordered" evidence="1">
    <location>
        <begin position="119"/>
        <end position="159"/>
    </location>
</feature>
<proteinExistence type="predicted"/>
<dbReference type="EMBL" id="JAUJLE010000038">
    <property type="protein sequence ID" value="KAK0999933.1"/>
    <property type="molecule type" value="Genomic_DNA"/>
</dbReference>
<gene>
    <name evidence="4" type="ORF">LTR91_005871</name>
</gene>
<feature type="transmembrane region" description="Helical" evidence="2">
    <location>
        <begin position="352"/>
        <end position="372"/>
    </location>
</feature>
<accession>A0AAN6KS43</accession>
<evidence type="ECO:0000313" key="4">
    <source>
        <dbReference type="EMBL" id="KAK0999933.1"/>
    </source>
</evidence>
<keyword evidence="5" id="KW-1185">Reference proteome</keyword>
<keyword evidence="2" id="KW-0472">Membrane</keyword>
<feature type="domain" description="DUF6594" evidence="3">
    <location>
        <begin position="261"/>
        <end position="390"/>
    </location>
</feature>
<name>A0AAN6KS43_9PEZI</name>
<comment type="caution">
    <text evidence="4">The sequence shown here is derived from an EMBL/GenBank/DDBJ whole genome shotgun (WGS) entry which is preliminary data.</text>
</comment>
<keyword evidence="2" id="KW-1133">Transmembrane helix</keyword>
<dbReference type="Pfam" id="PF20237">
    <property type="entry name" value="DUF6594"/>
    <property type="match status" value="1"/>
</dbReference>
<dbReference type="InterPro" id="IPR046529">
    <property type="entry name" value="DUF6594"/>
</dbReference>
<evidence type="ECO:0000256" key="2">
    <source>
        <dbReference type="SAM" id="Phobius"/>
    </source>
</evidence>
<evidence type="ECO:0000313" key="5">
    <source>
        <dbReference type="Proteomes" id="UP001175353"/>
    </source>
</evidence>
<sequence>MSRSGMSSLDIDVEKATKFIRPSDRARSPRISNASQSSWREAQARHRSRNYSRPSPPSSMGSIDRGHMMQRRRSSDDIPDRAQISRGQTPPIFIPQETPASPASTRVPVFAQRAVQSAMLHNPPPIPPDSPTSADRRSRKSLGSTDVVEAAKSLPAPSHWSSTRSLMSIIREKADQEPTTFAQRVFEAGKPDLLYDLRTSKRLKDQRHGVLDLTTLQRMSQHVLQQKLVEQVKAIGDMGAWMEIGVRQTLHEYCEAVRDLEYMEHCALRGKNYDPFIMSTAKPLECKLLEEVGLAWADPKKQAPHIGPDRLDYTARQSRLKQTMKRLLMAFMGGLALIAPFLIMFLIAGQLVRLICTCAFMVAFALGITLGTELGAEKVGLATAAYAAALIVFVGTNPPAWHYG</sequence>
<feature type="transmembrane region" description="Helical" evidence="2">
    <location>
        <begin position="379"/>
        <end position="396"/>
    </location>
</feature>
<reference evidence="4" key="1">
    <citation type="submission" date="2023-06" db="EMBL/GenBank/DDBJ databases">
        <title>Black Yeasts Isolated from many extreme environments.</title>
        <authorList>
            <person name="Coleine C."/>
            <person name="Stajich J.E."/>
            <person name="Selbmann L."/>
        </authorList>
    </citation>
    <scope>NUCLEOTIDE SEQUENCE</scope>
    <source>
        <strain evidence="4">CCFEE 5200</strain>
    </source>
</reference>
<dbReference type="AlphaFoldDB" id="A0AAN6KS43"/>
<evidence type="ECO:0000259" key="3">
    <source>
        <dbReference type="Pfam" id="PF20237"/>
    </source>
</evidence>
<protein>
    <recommendedName>
        <fullName evidence="3">DUF6594 domain-containing protein</fullName>
    </recommendedName>
</protein>
<feature type="compositionally biased region" description="Basic and acidic residues" evidence="1">
    <location>
        <begin position="12"/>
        <end position="27"/>
    </location>
</feature>
<feature type="region of interest" description="Disordered" evidence="1">
    <location>
        <begin position="1"/>
        <end position="104"/>
    </location>
</feature>
<organism evidence="4 5">
    <name type="scientific">Friedmanniomyces endolithicus</name>
    <dbReference type="NCBI Taxonomy" id="329885"/>
    <lineage>
        <taxon>Eukaryota</taxon>
        <taxon>Fungi</taxon>
        <taxon>Dikarya</taxon>
        <taxon>Ascomycota</taxon>
        <taxon>Pezizomycotina</taxon>
        <taxon>Dothideomycetes</taxon>
        <taxon>Dothideomycetidae</taxon>
        <taxon>Mycosphaerellales</taxon>
        <taxon>Teratosphaeriaceae</taxon>
        <taxon>Friedmanniomyces</taxon>
    </lineage>
</organism>